<dbReference type="PROSITE" id="PS51704">
    <property type="entry name" value="GP_PDE"/>
    <property type="match status" value="1"/>
</dbReference>
<accession>A1ZRB7</accession>
<evidence type="ECO:0000313" key="2">
    <source>
        <dbReference type="EMBL" id="EAY27007.1"/>
    </source>
</evidence>
<dbReference type="OrthoDB" id="384721at2"/>
<organism evidence="2 3">
    <name type="scientific">Microscilla marina ATCC 23134</name>
    <dbReference type="NCBI Taxonomy" id="313606"/>
    <lineage>
        <taxon>Bacteria</taxon>
        <taxon>Pseudomonadati</taxon>
        <taxon>Bacteroidota</taxon>
        <taxon>Cytophagia</taxon>
        <taxon>Cytophagales</taxon>
        <taxon>Microscillaceae</taxon>
        <taxon>Microscilla</taxon>
    </lineage>
</organism>
<comment type="caution">
    <text evidence="2">The sequence shown here is derived from an EMBL/GenBank/DDBJ whole genome shotgun (WGS) entry which is preliminary data.</text>
</comment>
<dbReference type="PANTHER" id="PTHR46211">
    <property type="entry name" value="GLYCEROPHOSPHORYL DIESTER PHOSPHODIESTERASE"/>
    <property type="match status" value="1"/>
</dbReference>
<dbReference type="Pfam" id="PF03009">
    <property type="entry name" value="GDPD"/>
    <property type="match status" value="1"/>
</dbReference>
<dbReference type="GO" id="GO:0006629">
    <property type="term" value="P:lipid metabolic process"/>
    <property type="evidence" value="ECO:0007669"/>
    <property type="project" value="InterPro"/>
</dbReference>
<dbReference type="EC" id="3.1.4.46" evidence="2"/>
<keyword evidence="2" id="KW-0378">Hydrolase</keyword>
<dbReference type="GO" id="GO:0008889">
    <property type="term" value="F:glycerophosphodiester phosphodiesterase activity"/>
    <property type="evidence" value="ECO:0007669"/>
    <property type="project" value="UniProtKB-EC"/>
</dbReference>
<dbReference type="RefSeq" id="WP_004156341.1">
    <property type="nucleotide sequence ID" value="NZ_AAWS01000027.1"/>
</dbReference>
<evidence type="ECO:0000259" key="1">
    <source>
        <dbReference type="PROSITE" id="PS51704"/>
    </source>
</evidence>
<dbReference type="EMBL" id="AAWS01000027">
    <property type="protein sequence ID" value="EAY27007.1"/>
    <property type="molecule type" value="Genomic_DNA"/>
</dbReference>
<dbReference type="InterPro" id="IPR017946">
    <property type="entry name" value="PLC-like_Pdiesterase_TIM-brl"/>
</dbReference>
<sequence length="324" mass="36595">MSSTWLFKILCFLFLLAWLVILSGDFYFKEKFRSYTNSSSTRPLIIAHRGASGEAPENTLAAIELALKQKADMIEVDVFLSKDEHIVVIHDASVNRTTNGQGKVAALTLAQLKKLDAGSWFDAAFVGEKIPTLTEVLTAVQGKAQLLIEVKQSGRGIARKINTLITQHQANDWCIVQSFDTQVIENLHKLKSPLRKHQLVVGNLPLFIPYHVNKRLSSGSLYQYTNVQSVNPMYWFTTQQVIEKLHAQNQQVIVWTVNQPKDMRRLMNMGVDGIITNYPGKARQVCTKRGLHYLIASTLLCYVQRLSETIECLIRKHGNVLDKS</sequence>
<dbReference type="AlphaFoldDB" id="A1ZRB7"/>
<feature type="domain" description="GP-PDE" evidence="1">
    <location>
        <begin position="43"/>
        <end position="286"/>
    </location>
</feature>
<keyword evidence="3" id="KW-1185">Reference proteome</keyword>
<evidence type="ECO:0000313" key="3">
    <source>
        <dbReference type="Proteomes" id="UP000004095"/>
    </source>
</evidence>
<name>A1ZRB7_MICM2</name>
<reference evidence="2 3" key="1">
    <citation type="submission" date="2007-01" db="EMBL/GenBank/DDBJ databases">
        <authorList>
            <person name="Haygood M."/>
            <person name="Podell S."/>
            <person name="Anderson C."/>
            <person name="Hopkinson B."/>
            <person name="Roe K."/>
            <person name="Barbeau K."/>
            <person name="Gaasterland T."/>
            <person name="Ferriera S."/>
            <person name="Johnson J."/>
            <person name="Kravitz S."/>
            <person name="Beeson K."/>
            <person name="Sutton G."/>
            <person name="Rogers Y.-H."/>
            <person name="Friedman R."/>
            <person name="Frazier M."/>
            <person name="Venter J.C."/>
        </authorList>
    </citation>
    <scope>NUCLEOTIDE SEQUENCE [LARGE SCALE GENOMIC DNA]</scope>
    <source>
        <strain evidence="2 3">ATCC 23134</strain>
    </source>
</reference>
<dbReference type="PANTHER" id="PTHR46211:SF1">
    <property type="entry name" value="GLYCEROPHOSPHODIESTER PHOSPHODIESTERASE, CYTOPLASMIC"/>
    <property type="match status" value="1"/>
</dbReference>
<dbReference type="Proteomes" id="UP000004095">
    <property type="component" value="Unassembled WGS sequence"/>
</dbReference>
<gene>
    <name evidence="2" type="ORF">M23134_04687</name>
</gene>
<dbReference type="eggNOG" id="COG0584">
    <property type="taxonomic scope" value="Bacteria"/>
</dbReference>
<dbReference type="Gene3D" id="3.20.20.190">
    <property type="entry name" value="Phosphatidylinositol (PI) phosphodiesterase"/>
    <property type="match status" value="1"/>
</dbReference>
<dbReference type="InterPro" id="IPR030395">
    <property type="entry name" value="GP_PDE_dom"/>
</dbReference>
<dbReference type="SUPFAM" id="SSF51695">
    <property type="entry name" value="PLC-like phosphodiesterases"/>
    <property type="match status" value="1"/>
</dbReference>
<proteinExistence type="predicted"/>
<protein>
    <submittedName>
        <fullName evidence="2">Glycerophosphoryl diester phosphodiesterase</fullName>
        <ecNumber evidence="2">3.1.4.46</ecNumber>
    </submittedName>
</protein>